<keyword evidence="3 4" id="KW-0418">Kinase</keyword>
<feature type="compositionally biased region" description="Basic residues" evidence="5">
    <location>
        <begin position="1"/>
        <end position="14"/>
    </location>
</feature>
<keyword evidence="2 4" id="KW-0808">Transferase</keyword>
<evidence type="ECO:0000313" key="8">
    <source>
        <dbReference type="Proteomes" id="UP000319817"/>
    </source>
</evidence>
<name>A0A517NRI0_9BACT</name>
<dbReference type="SUPFAM" id="SSF52540">
    <property type="entry name" value="P-loop containing nucleoside triphosphate hydrolases"/>
    <property type="match status" value="1"/>
</dbReference>
<proteinExistence type="inferred from homology"/>
<feature type="domain" description="Polyphosphate kinase-2-related" evidence="6">
    <location>
        <begin position="157"/>
        <end position="379"/>
    </location>
</feature>
<dbReference type="PANTHER" id="PTHR34383">
    <property type="entry name" value="POLYPHOSPHATE:AMP PHOSPHOTRANSFERASE-RELATED"/>
    <property type="match status" value="1"/>
</dbReference>
<evidence type="ECO:0000313" key="7">
    <source>
        <dbReference type="EMBL" id="QDT09723.1"/>
    </source>
</evidence>
<dbReference type="InterPro" id="IPR027417">
    <property type="entry name" value="P-loop_NTPase"/>
</dbReference>
<feature type="compositionally biased region" description="Polar residues" evidence="5">
    <location>
        <begin position="30"/>
        <end position="42"/>
    </location>
</feature>
<dbReference type="Pfam" id="PF03976">
    <property type="entry name" value="PPK2"/>
    <property type="match status" value="1"/>
</dbReference>
<dbReference type="InterPro" id="IPR022488">
    <property type="entry name" value="PPK2-related"/>
</dbReference>
<dbReference type="RefSeq" id="WP_145417318.1">
    <property type="nucleotide sequence ID" value="NZ_CP036526.1"/>
</dbReference>
<sequence>MASKKKTKSSRTSKKSPGTKQAGDGPRRSSAASARNGKQTATVKKPRAVALGDTVPTSSSSATEKYVVDESISAAQESKINAVRDIIKEVPPHDVDTLTQVLKAILDGTSIDDAAALRQALLENPSMALPSVAQRPDDVLSSRWRQGGYPYKNLMTRKSYEKQKYHLQVELLKLQQWVRATGQKLVILFEGRDAAGKGGTIKRFMEHLNPRGARVIALDKPTDSERGQWYFQRYVEHLPTAGEITLFDRSWYNRAGVERVMGFCDTDEYNEFVRQAPEFERNLTRSGIHMIKYWFSVSRKEQRRRFKEREKHPLKQWKLSPVDMASLDKWEEYTRAKEAMFFYTDTADAPWTVVKSDCKKRARLNAMRYVLHSLPYTGKSIETIGPVDPLLVGRAHVVFERGEHQNSRH</sequence>
<evidence type="ECO:0000256" key="3">
    <source>
        <dbReference type="ARBA" id="ARBA00022777"/>
    </source>
</evidence>
<dbReference type="Proteomes" id="UP000319817">
    <property type="component" value="Chromosome"/>
</dbReference>
<accession>A0A517NRI0</accession>
<dbReference type="PANTHER" id="PTHR34383:SF1">
    <property type="entry name" value="ADP-POLYPHOSPHATE PHOSPHOTRANSFERASE"/>
    <property type="match status" value="1"/>
</dbReference>
<comment type="function">
    <text evidence="4">Uses inorganic polyphosphate (polyP) as a donor to convert GDP to GTP or ADP to ATP.</text>
</comment>
<dbReference type="InterPro" id="IPR022486">
    <property type="entry name" value="PPK2_PA0141"/>
</dbReference>
<feature type="region of interest" description="Disordered" evidence="5">
    <location>
        <begin position="1"/>
        <end position="63"/>
    </location>
</feature>
<protein>
    <recommendedName>
        <fullName evidence="4">ADP/GDP-polyphosphate phosphotransferase</fullName>
        <ecNumber evidence="4">2.7.4.-</ecNumber>
    </recommendedName>
    <alternativeName>
        <fullName evidence="4">Polyphosphate kinase PPK2</fullName>
    </alternativeName>
</protein>
<evidence type="ECO:0000256" key="5">
    <source>
        <dbReference type="SAM" id="MobiDB-lite"/>
    </source>
</evidence>
<evidence type="ECO:0000256" key="1">
    <source>
        <dbReference type="ARBA" id="ARBA00009924"/>
    </source>
</evidence>
<dbReference type="OrthoDB" id="9775224at2"/>
<gene>
    <name evidence="7" type="ORF">K239x_16730</name>
</gene>
<comment type="similarity">
    <text evidence="1 4">Belongs to the polyphosphate kinase 2 (PPK2) family. Class I subfamily.</text>
</comment>
<dbReference type="GO" id="GO:0008976">
    <property type="term" value="F:polyphosphate kinase activity"/>
    <property type="evidence" value="ECO:0007669"/>
    <property type="project" value="UniProtKB-UniRule"/>
</dbReference>
<evidence type="ECO:0000256" key="4">
    <source>
        <dbReference type="RuleBase" id="RU369062"/>
    </source>
</evidence>
<dbReference type="GO" id="GO:0006793">
    <property type="term" value="P:phosphorus metabolic process"/>
    <property type="evidence" value="ECO:0007669"/>
    <property type="project" value="InterPro"/>
</dbReference>
<dbReference type="AlphaFoldDB" id="A0A517NRI0"/>
<keyword evidence="8" id="KW-1185">Reference proteome</keyword>
<evidence type="ECO:0000259" key="6">
    <source>
        <dbReference type="Pfam" id="PF03976"/>
    </source>
</evidence>
<reference evidence="7 8" key="1">
    <citation type="submission" date="2019-02" db="EMBL/GenBank/DDBJ databases">
        <title>Deep-cultivation of Planctomycetes and their phenomic and genomic characterization uncovers novel biology.</title>
        <authorList>
            <person name="Wiegand S."/>
            <person name="Jogler M."/>
            <person name="Boedeker C."/>
            <person name="Pinto D."/>
            <person name="Vollmers J."/>
            <person name="Rivas-Marin E."/>
            <person name="Kohn T."/>
            <person name="Peeters S.H."/>
            <person name="Heuer A."/>
            <person name="Rast P."/>
            <person name="Oberbeckmann S."/>
            <person name="Bunk B."/>
            <person name="Jeske O."/>
            <person name="Meyerdierks A."/>
            <person name="Storesund J.E."/>
            <person name="Kallscheuer N."/>
            <person name="Luecker S."/>
            <person name="Lage O.M."/>
            <person name="Pohl T."/>
            <person name="Merkel B.J."/>
            <person name="Hornburger P."/>
            <person name="Mueller R.-W."/>
            <person name="Bruemmer F."/>
            <person name="Labrenz M."/>
            <person name="Spormann A.M."/>
            <person name="Op den Camp H."/>
            <person name="Overmann J."/>
            <person name="Amann R."/>
            <person name="Jetten M.S.M."/>
            <person name="Mascher T."/>
            <person name="Medema M.H."/>
            <person name="Devos D.P."/>
            <person name="Kaster A.-K."/>
            <person name="Ovreas L."/>
            <person name="Rohde M."/>
            <person name="Galperin M.Y."/>
            <person name="Jogler C."/>
        </authorList>
    </citation>
    <scope>NUCLEOTIDE SEQUENCE [LARGE SCALE GENOMIC DNA]</scope>
    <source>
        <strain evidence="7 8">K23_9</strain>
    </source>
</reference>
<dbReference type="EC" id="2.7.4.-" evidence="4"/>
<organism evidence="7 8">
    <name type="scientific">Stieleria marina</name>
    <dbReference type="NCBI Taxonomy" id="1930275"/>
    <lineage>
        <taxon>Bacteria</taxon>
        <taxon>Pseudomonadati</taxon>
        <taxon>Planctomycetota</taxon>
        <taxon>Planctomycetia</taxon>
        <taxon>Pirellulales</taxon>
        <taxon>Pirellulaceae</taxon>
        <taxon>Stieleria</taxon>
    </lineage>
</organism>
<comment type="subunit">
    <text evidence="4">Homotetramer.</text>
</comment>
<evidence type="ECO:0000256" key="2">
    <source>
        <dbReference type="ARBA" id="ARBA00022679"/>
    </source>
</evidence>
<dbReference type="EMBL" id="CP036526">
    <property type="protein sequence ID" value="QDT09723.1"/>
    <property type="molecule type" value="Genomic_DNA"/>
</dbReference>
<dbReference type="NCBIfam" id="TIGR03707">
    <property type="entry name" value="PPK2_P_aer"/>
    <property type="match status" value="1"/>
</dbReference>
<dbReference type="Gene3D" id="3.40.50.300">
    <property type="entry name" value="P-loop containing nucleotide triphosphate hydrolases"/>
    <property type="match status" value="1"/>
</dbReference>